<organism evidence="12 13">
    <name type="scientific">Sinanodonta woodiana</name>
    <name type="common">Chinese pond mussel</name>
    <name type="synonym">Anodonta woodiana</name>
    <dbReference type="NCBI Taxonomy" id="1069815"/>
    <lineage>
        <taxon>Eukaryota</taxon>
        <taxon>Metazoa</taxon>
        <taxon>Spiralia</taxon>
        <taxon>Lophotrochozoa</taxon>
        <taxon>Mollusca</taxon>
        <taxon>Bivalvia</taxon>
        <taxon>Autobranchia</taxon>
        <taxon>Heteroconchia</taxon>
        <taxon>Palaeoheterodonta</taxon>
        <taxon>Unionida</taxon>
        <taxon>Unionoidea</taxon>
        <taxon>Unionidae</taxon>
        <taxon>Unioninae</taxon>
        <taxon>Sinanodonta</taxon>
    </lineage>
</organism>
<feature type="transmembrane region" description="Helical" evidence="11">
    <location>
        <begin position="6"/>
        <end position="22"/>
    </location>
</feature>
<evidence type="ECO:0000256" key="7">
    <source>
        <dbReference type="ARBA" id="ARBA00023033"/>
    </source>
</evidence>
<protein>
    <recommendedName>
        <fullName evidence="14">Cytochrome P450</fullName>
    </recommendedName>
</protein>
<dbReference type="FunFam" id="1.10.630.10:FF:000036">
    <property type="entry name" value="CYtochrome P450 family"/>
    <property type="match status" value="1"/>
</dbReference>
<dbReference type="InterPro" id="IPR008069">
    <property type="entry name" value="Cyt_P450_E_grp-I_CYP2D-like"/>
</dbReference>
<dbReference type="Proteomes" id="UP001634394">
    <property type="component" value="Unassembled WGS sequence"/>
</dbReference>
<keyword evidence="9 10" id="KW-0349">Heme</keyword>
<keyword evidence="7 10" id="KW-0503">Monooxygenase</keyword>
<keyword evidence="13" id="KW-1185">Reference proteome</keyword>
<proteinExistence type="inferred from homology"/>
<dbReference type="InterPro" id="IPR050182">
    <property type="entry name" value="Cytochrome_P450_fam2"/>
</dbReference>
<keyword evidence="4 9" id="KW-0479">Metal-binding</keyword>
<evidence type="ECO:0008006" key="14">
    <source>
        <dbReference type="Google" id="ProtNLM"/>
    </source>
</evidence>
<sequence>MTALEVFLIAPVVCIILYTFVLRRSPRNLPPGPTPLPVVGNLLDFSGSTPLYKDFLKYKDKYGDIVRLVLGPLQNVILVFGHKAIHKALIEQGNDFKYRPTSLFIIKKLFHGKGITFGNGDAHQKLRKFTLVALKDFGVGKKSLEERIQDEARIVAEELESYGGQPRDIRKTLQRAVANIIAGIIYGTRLDYGDPEFIRLIQNIDTIFTVVSARLPENFFPFLAYLPNSKARTVFNAFDDMSRYARKRIKEHRATFNPDNIRDFVDLYLKAEEHEDEEEVDEENMFRVIVDLFDVGTDTTSTTLAWAILYLMTNPDVQEKCQKEIKENVGSGRAVSLSDKEQLQYLDATIKETLRLACIAPLVPPHTVLEDTQFEGYTIPKESTILFHLNSVLTDPNIWETPEEFHPERFLTEEGKKKEKEFLIPFSIGPRSCLGKHLAMMELFLFLGNMLQRFTFKIPPGCPTPSVERVHTGITCQPHPYHVCVVPN</sequence>
<dbReference type="PRINTS" id="PR01686">
    <property type="entry name" value="EP450ICYP2D"/>
</dbReference>
<evidence type="ECO:0000256" key="9">
    <source>
        <dbReference type="PIRSR" id="PIRSR602401-1"/>
    </source>
</evidence>
<keyword evidence="5 10" id="KW-0560">Oxidoreductase</keyword>
<evidence type="ECO:0000256" key="1">
    <source>
        <dbReference type="ARBA" id="ARBA00001971"/>
    </source>
</evidence>
<dbReference type="EMBL" id="JBJQND010000006">
    <property type="protein sequence ID" value="KAL3874624.1"/>
    <property type="molecule type" value="Genomic_DNA"/>
</dbReference>
<dbReference type="InterPro" id="IPR001128">
    <property type="entry name" value="Cyt_P450"/>
</dbReference>
<dbReference type="InterPro" id="IPR002401">
    <property type="entry name" value="Cyt_P450_E_grp-I"/>
</dbReference>
<keyword evidence="8 11" id="KW-0472">Membrane</keyword>
<comment type="similarity">
    <text evidence="3 10">Belongs to the cytochrome P450 family.</text>
</comment>
<evidence type="ECO:0000256" key="10">
    <source>
        <dbReference type="RuleBase" id="RU000461"/>
    </source>
</evidence>
<comment type="caution">
    <text evidence="12">The sequence shown here is derived from an EMBL/GenBank/DDBJ whole genome shotgun (WGS) entry which is preliminary data.</text>
</comment>
<evidence type="ECO:0000256" key="8">
    <source>
        <dbReference type="ARBA" id="ARBA00023136"/>
    </source>
</evidence>
<dbReference type="GO" id="GO:0004497">
    <property type="term" value="F:monooxygenase activity"/>
    <property type="evidence" value="ECO:0007669"/>
    <property type="project" value="UniProtKB-KW"/>
</dbReference>
<feature type="binding site" description="axial binding residue" evidence="9">
    <location>
        <position position="433"/>
    </location>
    <ligand>
        <name>heme</name>
        <dbReference type="ChEBI" id="CHEBI:30413"/>
    </ligand>
    <ligandPart>
        <name>Fe</name>
        <dbReference type="ChEBI" id="CHEBI:18248"/>
    </ligandPart>
</feature>
<dbReference type="PANTHER" id="PTHR24300">
    <property type="entry name" value="CYTOCHROME P450 508A4-RELATED"/>
    <property type="match status" value="1"/>
</dbReference>
<evidence type="ECO:0000256" key="6">
    <source>
        <dbReference type="ARBA" id="ARBA00023004"/>
    </source>
</evidence>
<accession>A0ABD3WKY7</accession>
<evidence type="ECO:0000256" key="2">
    <source>
        <dbReference type="ARBA" id="ARBA00004370"/>
    </source>
</evidence>
<dbReference type="GO" id="GO:0046872">
    <property type="term" value="F:metal ion binding"/>
    <property type="evidence" value="ECO:0007669"/>
    <property type="project" value="UniProtKB-KW"/>
</dbReference>
<evidence type="ECO:0000313" key="12">
    <source>
        <dbReference type="EMBL" id="KAL3874624.1"/>
    </source>
</evidence>
<keyword evidence="6 9" id="KW-0408">Iron</keyword>
<keyword evidence="11" id="KW-1133">Transmembrane helix</keyword>
<dbReference type="Gene3D" id="1.10.630.10">
    <property type="entry name" value="Cytochrome P450"/>
    <property type="match status" value="1"/>
</dbReference>
<evidence type="ECO:0000256" key="11">
    <source>
        <dbReference type="SAM" id="Phobius"/>
    </source>
</evidence>
<gene>
    <name evidence="12" type="ORF">ACJMK2_037610</name>
</gene>
<dbReference type="PRINTS" id="PR00385">
    <property type="entry name" value="P450"/>
</dbReference>
<comment type="cofactor">
    <cofactor evidence="1 9">
        <name>heme</name>
        <dbReference type="ChEBI" id="CHEBI:30413"/>
    </cofactor>
</comment>
<dbReference type="InterPro" id="IPR017972">
    <property type="entry name" value="Cyt_P450_CS"/>
</dbReference>
<dbReference type="InterPro" id="IPR036396">
    <property type="entry name" value="Cyt_P450_sf"/>
</dbReference>
<dbReference type="PROSITE" id="PS00086">
    <property type="entry name" value="CYTOCHROME_P450"/>
    <property type="match status" value="1"/>
</dbReference>
<name>A0ABD3WKY7_SINWO</name>
<reference evidence="12 13" key="1">
    <citation type="submission" date="2024-11" db="EMBL/GenBank/DDBJ databases">
        <title>Chromosome-level genome assembly of the freshwater bivalve Anodonta woodiana.</title>
        <authorList>
            <person name="Chen X."/>
        </authorList>
    </citation>
    <scope>NUCLEOTIDE SEQUENCE [LARGE SCALE GENOMIC DNA]</scope>
    <source>
        <strain evidence="12">MN2024</strain>
        <tissue evidence="12">Gills</tissue>
    </source>
</reference>
<evidence type="ECO:0000313" key="13">
    <source>
        <dbReference type="Proteomes" id="UP001634394"/>
    </source>
</evidence>
<evidence type="ECO:0000256" key="5">
    <source>
        <dbReference type="ARBA" id="ARBA00023002"/>
    </source>
</evidence>
<dbReference type="Pfam" id="PF00067">
    <property type="entry name" value="p450"/>
    <property type="match status" value="1"/>
</dbReference>
<dbReference type="PANTHER" id="PTHR24300:SF375">
    <property type="entry name" value="CYTOCHROME P450 FAMILY"/>
    <property type="match status" value="1"/>
</dbReference>
<evidence type="ECO:0000256" key="3">
    <source>
        <dbReference type="ARBA" id="ARBA00010617"/>
    </source>
</evidence>
<dbReference type="AlphaFoldDB" id="A0ABD3WKY7"/>
<keyword evidence="11" id="KW-0812">Transmembrane</keyword>
<dbReference type="GO" id="GO:0016020">
    <property type="term" value="C:membrane"/>
    <property type="evidence" value="ECO:0007669"/>
    <property type="project" value="UniProtKB-SubCell"/>
</dbReference>
<dbReference type="PRINTS" id="PR00463">
    <property type="entry name" value="EP450I"/>
</dbReference>
<evidence type="ECO:0000256" key="4">
    <source>
        <dbReference type="ARBA" id="ARBA00022723"/>
    </source>
</evidence>
<comment type="subcellular location">
    <subcellularLocation>
        <location evidence="2">Membrane</location>
    </subcellularLocation>
</comment>
<dbReference type="SUPFAM" id="SSF48264">
    <property type="entry name" value="Cytochrome P450"/>
    <property type="match status" value="1"/>
</dbReference>